<evidence type="ECO:0000313" key="4">
    <source>
        <dbReference type="Proteomes" id="UP000194464"/>
    </source>
</evidence>
<proteinExistence type="predicted"/>
<dbReference type="EMBL" id="FXWJ01000003">
    <property type="protein sequence ID" value="SMQ71201.1"/>
    <property type="molecule type" value="Genomic_DNA"/>
</dbReference>
<dbReference type="PROSITE" id="PS01047">
    <property type="entry name" value="HMA_1"/>
    <property type="match status" value="1"/>
</dbReference>
<sequence length="74" mass="8115">MPTITESFRVSGMTCEHCVASVTQELTELETFDSVRVTLEEGLVTVTSAQPIDEEMIRQAIEAVGYDFGGRTNS</sequence>
<accession>A0ABY1RGD7</accession>
<name>A0ABY1RGD7_9MICO</name>
<evidence type="ECO:0000256" key="1">
    <source>
        <dbReference type="ARBA" id="ARBA00022723"/>
    </source>
</evidence>
<dbReference type="RefSeq" id="WP_086474245.1">
    <property type="nucleotide sequence ID" value="NZ_FXWJ01000003.1"/>
</dbReference>
<gene>
    <name evidence="3" type="ORF">SAMN06295909_2485</name>
</gene>
<dbReference type="InterPro" id="IPR017969">
    <property type="entry name" value="Heavy-metal-associated_CS"/>
</dbReference>
<dbReference type="Pfam" id="PF00403">
    <property type="entry name" value="HMA"/>
    <property type="match status" value="1"/>
</dbReference>
<feature type="domain" description="HMA" evidence="2">
    <location>
        <begin position="4"/>
        <end position="69"/>
    </location>
</feature>
<dbReference type="PROSITE" id="PS50846">
    <property type="entry name" value="HMA_2"/>
    <property type="match status" value="1"/>
</dbReference>
<dbReference type="CDD" id="cd00371">
    <property type="entry name" value="HMA"/>
    <property type="match status" value="1"/>
</dbReference>
<keyword evidence="1" id="KW-0479">Metal-binding</keyword>
<dbReference type="InterPro" id="IPR036163">
    <property type="entry name" value="HMA_dom_sf"/>
</dbReference>
<reference evidence="3 4" key="1">
    <citation type="submission" date="2017-04" db="EMBL/GenBank/DDBJ databases">
        <authorList>
            <person name="Varghese N."/>
            <person name="Submissions S."/>
        </authorList>
    </citation>
    <scope>NUCLEOTIDE SEQUENCE [LARGE SCALE GENOMIC DNA]</scope>
    <source>
        <strain evidence="3 4">VKM Ac-1784</strain>
    </source>
</reference>
<evidence type="ECO:0000259" key="2">
    <source>
        <dbReference type="PROSITE" id="PS50846"/>
    </source>
</evidence>
<organism evidence="3 4">
    <name type="scientific">Plantibacter elymi</name>
    <name type="common">nom. nud.</name>
    <dbReference type="NCBI Taxonomy" id="199708"/>
    <lineage>
        <taxon>Bacteria</taxon>
        <taxon>Bacillati</taxon>
        <taxon>Actinomycetota</taxon>
        <taxon>Actinomycetes</taxon>
        <taxon>Micrococcales</taxon>
        <taxon>Microbacteriaceae</taxon>
        <taxon>Plantibacter</taxon>
    </lineage>
</organism>
<dbReference type="Proteomes" id="UP000194464">
    <property type="component" value="Unassembled WGS sequence"/>
</dbReference>
<dbReference type="Gene3D" id="3.30.70.100">
    <property type="match status" value="1"/>
</dbReference>
<comment type="caution">
    <text evidence="3">The sequence shown here is derived from an EMBL/GenBank/DDBJ whole genome shotgun (WGS) entry which is preliminary data.</text>
</comment>
<dbReference type="SUPFAM" id="SSF55008">
    <property type="entry name" value="HMA, heavy metal-associated domain"/>
    <property type="match status" value="1"/>
</dbReference>
<dbReference type="InterPro" id="IPR006121">
    <property type="entry name" value="HMA_dom"/>
</dbReference>
<keyword evidence="4" id="KW-1185">Reference proteome</keyword>
<protein>
    <submittedName>
        <fullName evidence="3">Copper chaperone CopZ</fullName>
    </submittedName>
</protein>
<evidence type="ECO:0000313" key="3">
    <source>
        <dbReference type="EMBL" id="SMQ71201.1"/>
    </source>
</evidence>